<dbReference type="InterPro" id="IPR040030">
    <property type="entry name" value="Ribosomal_mL57"/>
</dbReference>
<dbReference type="VEuPathDB" id="FungiDB:A1Q1_01905"/>
<dbReference type="GO" id="GO:0004525">
    <property type="term" value="F:ribonuclease III activity"/>
    <property type="evidence" value="ECO:0007669"/>
    <property type="project" value="InterPro"/>
</dbReference>
<protein>
    <recommendedName>
        <fullName evidence="1">RNase III domain-containing protein</fullName>
    </recommendedName>
</protein>
<dbReference type="HOGENOM" id="CLU_1157097_0_0_1"/>
<dbReference type="GO" id="GO:0003735">
    <property type="term" value="F:structural constituent of ribosome"/>
    <property type="evidence" value="ECO:0007669"/>
    <property type="project" value="InterPro"/>
</dbReference>
<gene>
    <name evidence="2" type="ORF">A1Q1_01905</name>
</gene>
<dbReference type="EMBL" id="ALBS01000182">
    <property type="protein sequence ID" value="EJT48994.1"/>
    <property type="molecule type" value="Genomic_DNA"/>
</dbReference>
<proteinExistence type="predicted"/>
<evidence type="ECO:0000313" key="2">
    <source>
        <dbReference type="EMBL" id="EJT48994.1"/>
    </source>
</evidence>
<dbReference type="SUPFAM" id="SSF69065">
    <property type="entry name" value="RNase III domain-like"/>
    <property type="match status" value="1"/>
</dbReference>
<accession>J6EWM2</accession>
<reference evidence="2 3" key="1">
    <citation type="journal article" date="2012" name="Eukaryot. Cell">
        <title>Draft genome sequence of CBS 2479, the standard type strain of Trichosporon asahii.</title>
        <authorList>
            <person name="Yang R.Y."/>
            <person name="Li H.T."/>
            <person name="Zhu H."/>
            <person name="Zhou G.P."/>
            <person name="Wang M."/>
            <person name="Wang L."/>
        </authorList>
    </citation>
    <scope>NUCLEOTIDE SEQUENCE [LARGE SCALE GENOMIC DNA]</scope>
    <source>
        <strain evidence="3">ATCC 90039 / CBS 2479 / JCM 2466 / KCTC 7840 / NCYC 2677 / UAMH 7654</strain>
    </source>
</reference>
<organism evidence="2 3">
    <name type="scientific">Trichosporon asahii var. asahii (strain ATCC 90039 / CBS 2479 / JCM 2466 / KCTC 7840 / NBRC 103889/ NCYC 2677 / UAMH 7654)</name>
    <name type="common">Yeast</name>
    <dbReference type="NCBI Taxonomy" id="1186058"/>
    <lineage>
        <taxon>Eukaryota</taxon>
        <taxon>Fungi</taxon>
        <taxon>Dikarya</taxon>
        <taxon>Basidiomycota</taxon>
        <taxon>Agaricomycotina</taxon>
        <taxon>Tremellomycetes</taxon>
        <taxon>Trichosporonales</taxon>
        <taxon>Trichosporonaceae</taxon>
        <taxon>Trichosporon</taxon>
    </lineage>
</organism>
<dbReference type="Proteomes" id="UP000002748">
    <property type="component" value="Unassembled WGS sequence"/>
</dbReference>
<dbReference type="GO" id="GO:0006396">
    <property type="term" value="P:RNA processing"/>
    <property type="evidence" value="ECO:0007669"/>
    <property type="project" value="InterPro"/>
</dbReference>
<dbReference type="AlphaFoldDB" id="J6EWM2"/>
<evidence type="ECO:0000259" key="1">
    <source>
        <dbReference type="Pfam" id="PF14622"/>
    </source>
</evidence>
<dbReference type="OrthoDB" id="2281895at2759"/>
<feature type="domain" description="RNase III" evidence="1">
    <location>
        <begin position="59"/>
        <end position="207"/>
    </location>
</feature>
<dbReference type="KEGG" id="tasa:A1Q1_01905"/>
<sequence>MSVLRPAARQLRREGKLTRWSQLTPVRNYATPSASTTPDAASSYLSELLELPSSAAFPPQLALQLLTHKSYRFVNRLTNMSEEELVQSQVSHNARFSFLGRRALASYLAMFLHSQVRTAEGARKTDFLNGKDIETRLADMLHENNVGRWVGDKWGVQNVMRWTANQNALASKDAAVKGQAVAAIMGGVFQHLGSPAAQRAFHIHVLPHLAPQLKDPALIEAAQKLAASAGKVGVVAKQAA</sequence>
<dbReference type="PANTHER" id="PTHR28160">
    <property type="entry name" value="54S RIBOSOMAL PROTEIN L15, MITOCHONDRIAL"/>
    <property type="match status" value="1"/>
</dbReference>
<evidence type="ECO:0000313" key="3">
    <source>
        <dbReference type="Proteomes" id="UP000002748"/>
    </source>
</evidence>
<dbReference type="InterPro" id="IPR000999">
    <property type="entry name" value="RNase_III_dom"/>
</dbReference>
<name>J6EWM2_TRIAS</name>
<comment type="caution">
    <text evidence="2">The sequence shown here is derived from an EMBL/GenBank/DDBJ whole genome shotgun (WGS) entry which is preliminary data.</text>
</comment>
<dbReference type="Pfam" id="PF14622">
    <property type="entry name" value="Ribonucleas_3_3"/>
    <property type="match status" value="1"/>
</dbReference>
<dbReference type="GO" id="GO:0005762">
    <property type="term" value="C:mitochondrial large ribosomal subunit"/>
    <property type="evidence" value="ECO:0007669"/>
    <property type="project" value="InterPro"/>
</dbReference>
<dbReference type="GeneID" id="25985419"/>
<dbReference type="InterPro" id="IPR036389">
    <property type="entry name" value="RNase_III_sf"/>
</dbReference>
<dbReference type="PANTHER" id="PTHR28160:SF1">
    <property type="entry name" value="LARGE RIBOSOMAL SUBUNIT PROTEIN ML57"/>
    <property type="match status" value="1"/>
</dbReference>
<dbReference type="Gene3D" id="1.10.1520.10">
    <property type="entry name" value="Ribonuclease III domain"/>
    <property type="match status" value="1"/>
</dbReference>
<dbReference type="RefSeq" id="XP_014180388.1">
    <property type="nucleotide sequence ID" value="XM_014324913.1"/>
</dbReference>
<dbReference type="GO" id="GO:0032543">
    <property type="term" value="P:mitochondrial translation"/>
    <property type="evidence" value="ECO:0007669"/>
    <property type="project" value="InterPro"/>
</dbReference>